<evidence type="ECO:0000313" key="7">
    <source>
        <dbReference type="EMBL" id="GFG40356.1"/>
    </source>
</evidence>
<dbReference type="GO" id="GO:0022857">
    <property type="term" value="F:transmembrane transporter activity"/>
    <property type="evidence" value="ECO:0007669"/>
    <property type="project" value="InterPro"/>
</dbReference>
<evidence type="ECO:0000256" key="1">
    <source>
        <dbReference type="ARBA" id="ARBA00004370"/>
    </source>
</evidence>
<dbReference type="Pfam" id="PF00083">
    <property type="entry name" value="Sugar_tr"/>
    <property type="match status" value="1"/>
</dbReference>
<dbReference type="InParanoid" id="A0A6L2Q6K7"/>
<dbReference type="SUPFAM" id="SSF103473">
    <property type="entry name" value="MFS general substrate transporter"/>
    <property type="match status" value="1"/>
</dbReference>
<evidence type="ECO:0000313" key="8">
    <source>
        <dbReference type="Proteomes" id="UP000502823"/>
    </source>
</evidence>
<dbReference type="GO" id="GO:0016020">
    <property type="term" value="C:membrane"/>
    <property type="evidence" value="ECO:0007669"/>
    <property type="project" value="UniProtKB-SubCell"/>
</dbReference>
<dbReference type="AlphaFoldDB" id="A0A6L2Q6K7"/>
<dbReference type="PANTHER" id="PTHR48021:SF24">
    <property type="entry name" value="MAJOR FACILITATOR SUPERFAMILY (MFS) PROFILE DOMAIN-CONTAINING PROTEIN"/>
    <property type="match status" value="1"/>
</dbReference>
<evidence type="ECO:0000256" key="5">
    <source>
        <dbReference type="SAM" id="Phobius"/>
    </source>
</evidence>
<protein>
    <recommendedName>
        <fullName evidence="9">Major facilitator superfamily (MFS) profile domain-containing protein</fullName>
    </recommendedName>
</protein>
<name>A0A6L2Q6K7_COPFO</name>
<reference evidence="8" key="2">
    <citation type="submission" date="2020-01" db="EMBL/GenBank/DDBJ databases">
        <title>Draft genome sequence of the Termite Coptotermes fromosanus.</title>
        <authorList>
            <person name="Itakura S."/>
            <person name="Yosikawa Y."/>
            <person name="Umezawa K."/>
        </authorList>
    </citation>
    <scope>NUCLEOTIDE SEQUENCE [LARGE SCALE GENOMIC DNA]</scope>
</reference>
<proteinExistence type="predicted"/>
<feature type="transmembrane region" description="Helical" evidence="5">
    <location>
        <begin position="103"/>
        <end position="125"/>
    </location>
</feature>
<evidence type="ECO:0000256" key="3">
    <source>
        <dbReference type="ARBA" id="ARBA00022989"/>
    </source>
</evidence>
<dbReference type="EMBL" id="BLKM01001887">
    <property type="protein sequence ID" value="GFG40356.1"/>
    <property type="molecule type" value="Genomic_DNA"/>
</dbReference>
<organism evidence="7 8">
    <name type="scientific">Coptotermes formosanus</name>
    <name type="common">Formosan subterranean termite</name>
    <dbReference type="NCBI Taxonomy" id="36987"/>
    <lineage>
        <taxon>Eukaryota</taxon>
        <taxon>Metazoa</taxon>
        <taxon>Ecdysozoa</taxon>
        <taxon>Arthropoda</taxon>
        <taxon>Hexapoda</taxon>
        <taxon>Insecta</taxon>
        <taxon>Pterygota</taxon>
        <taxon>Neoptera</taxon>
        <taxon>Polyneoptera</taxon>
        <taxon>Dictyoptera</taxon>
        <taxon>Blattodea</taxon>
        <taxon>Blattoidea</taxon>
        <taxon>Termitoidae</taxon>
        <taxon>Rhinotermitidae</taxon>
        <taxon>Coptotermes</taxon>
    </lineage>
</organism>
<evidence type="ECO:0000256" key="2">
    <source>
        <dbReference type="ARBA" id="ARBA00022692"/>
    </source>
</evidence>
<keyword evidence="3 5" id="KW-1133">Transmembrane helix</keyword>
<dbReference type="OrthoDB" id="6612291at2759"/>
<dbReference type="InterPro" id="IPR050549">
    <property type="entry name" value="MFS_Trehalose_Transporter"/>
</dbReference>
<dbReference type="Proteomes" id="UP000502823">
    <property type="component" value="Unassembled WGS sequence"/>
</dbReference>
<feature type="non-terminal residue" evidence="7">
    <location>
        <position position="1"/>
    </location>
</feature>
<dbReference type="EMBL" id="BLKM01008663">
    <property type="protein sequence ID" value="GFG34582.1"/>
    <property type="molecule type" value="Genomic_DNA"/>
</dbReference>
<feature type="transmembrane region" description="Helical" evidence="5">
    <location>
        <begin position="146"/>
        <end position="166"/>
    </location>
</feature>
<keyword evidence="4 5" id="KW-0472">Membrane</keyword>
<sequence>EFSFSIARLSARQRKNGRRCARSATDLPVELTAPCSALKERDYFIMNVFFCSSLEEETKPWLEPGEKPEIQPTKSKTYEVVSSRISVVYKPTTQETPPVLPQIFAAISAGSFHVVVGFSLAYSAILIPQIEAPESDLKIEKLYTPWLASVLVLVVPIGAVLAGFIMEYMGRLNTIKMAAVPCLVGWFLIATGTSFTTVLCGRLLTGVSAAKAHMYFKQRTTSSSRCGRNNRIFFPPTGMGTSPAIVYITEVAKPELRGALVATCPTLASLGKITMF</sequence>
<gene>
    <name evidence="6" type="ORF">Cfor_01124</name>
    <name evidence="7" type="ORF">Cfor_08043</name>
</gene>
<comment type="caution">
    <text evidence="7">The sequence shown here is derived from an EMBL/GenBank/DDBJ whole genome shotgun (WGS) entry which is preliminary data.</text>
</comment>
<accession>A0A6L2Q6K7</accession>
<reference evidence="7" key="1">
    <citation type="journal article" date="2020" name="J. Asia-Pac. Entomol.">
        <title>Draft genome sequence of the termite, Coptotermes formosanus: Genetic insights into the pyruvate dehydrogenase complex of the termite.</title>
        <authorList>
            <person name="Itakura S."/>
            <person name="Yosikawa Y."/>
            <person name="Togami Y."/>
            <person name="Umezawa K."/>
        </authorList>
    </citation>
    <scope>NUCLEOTIDE SEQUENCE</scope>
    <source>
        <tissue evidence="7">Head</tissue>
    </source>
</reference>
<keyword evidence="2 5" id="KW-0812">Transmembrane</keyword>
<evidence type="ECO:0008006" key="9">
    <source>
        <dbReference type="Google" id="ProtNLM"/>
    </source>
</evidence>
<evidence type="ECO:0000256" key="4">
    <source>
        <dbReference type="ARBA" id="ARBA00023136"/>
    </source>
</evidence>
<dbReference type="InterPro" id="IPR036259">
    <property type="entry name" value="MFS_trans_sf"/>
</dbReference>
<keyword evidence="8" id="KW-1185">Reference proteome</keyword>
<comment type="subcellular location">
    <subcellularLocation>
        <location evidence="1">Membrane</location>
    </subcellularLocation>
</comment>
<dbReference type="InterPro" id="IPR005828">
    <property type="entry name" value="MFS_sugar_transport-like"/>
</dbReference>
<dbReference type="PANTHER" id="PTHR48021">
    <property type="match status" value="1"/>
</dbReference>
<dbReference type="Gene3D" id="1.20.1250.20">
    <property type="entry name" value="MFS general substrate transporter like domains"/>
    <property type="match status" value="1"/>
</dbReference>
<evidence type="ECO:0000313" key="6">
    <source>
        <dbReference type="EMBL" id="GFG34582.1"/>
    </source>
</evidence>
<feature type="transmembrane region" description="Helical" evidence="5">
    <location>
        <begin position="178"/>
        <end position="204"/>
    </location>
</feature>